<gene>
    <name evidence="7" type="ORF">J8C05_09675</name>
</gene>
<feature type="binding site" evidence="4">
    <location>
        <position position="323"/>
    </location>
    <ligand>
        <name>S-adenosyl-L-methionine</name>
        <dbReference type="ChEBI" id="CHEBI:59789"/>
    </ligand>
</feature>
<organism evidence="7 8">
    <name type="scientific">Chloracidobacterium sp. N</name>
    <dbReference type="NCBI Taxonomy" id="2821540"/>
    <lineage>
        <taxon>Bacteria</taxon>
        <taxon>Pseudomonadati</taxon>
        <taxon>Acidobacteriota</taxon>
        <taxon>Terriglobia</taxon>
        <taxon>Terriglobales</taxon>
        <taxon>Acidobacteriaceae</taxon>
        <taxon>Chloracidobacterium</taxon>
        <taxon>Chloracidobacterium aggregatum</taxon>
    </lineage>
</organism>
<dbReference type="Proteomes" id="UP000677668">
    <property type="component" value="Chromosome 1"/>
</dbReference>
<dbReference type="InterPro" id="IPR029063">
    <property type="entry name" value="SAM-dependent_MTases_sf"/>
</dbReference>
<feature type="binding site" evidence="4">
    <location>
        <position position="274"/>
    </location>
    <ligand>
        <name>S-adenosyl-L-methionine</name>
        <dbReference type="ChEBI" id="CHEBI:59789"/>
    </ligand>
</feature>
<feature type="domain" description="TRAM" evidence="6">
    <location>
        <begin position="1"/>
        <end position="57"/>
    </location>
</feature>
<protein>
    <submittedName>
        <fullName evidence="7">Class I SAM-dependent RNA methyltransferase</fullName>
    </submittedName>
</protein>
<dbReference type="SUPFAM" id="SSF53335">
    <property type="entry name" value="S-adenosyl-L-methionine-dependent methyltransferases"/>
    <property type="match status" value="1"/>
</dbReference>
<evidence type="ECO:0000256" key="1">
    <source>
        <dbReference type="ARBA" id="ARBA00022603"/>
    </source>
</evidence>
<dbReference type="Gene3D" id="2.40.50.140">
    <property type="entry name" value="Nucleic acid-binding proteins"/>
    <property type="match status" value="1"/>
</dbReference>
<keyword evidence="3 4" id="KW-0949">S-adenosyl-L-methionine</keyword>
<dbReference type="SUPFAM" id="SSF50249">
    <property type="entry name" value="Nucleic acid-binding proteins"/>
    <property type="match status" value="1"/>
</dbReference>
<proteinExistence type="inferred from homology"/>
<reference evidence="7 8" key="1">
    <citation type="submission" date="2021-03" db="EMBL/GenBank/DDBJ databases">
        <title>Genomic and phenotypic characterization of Chloracidobacterium isolates provides evidence for multiple species.</title>
        <authorList>
            <person name="Saini M.K."/>
            <person name="Costas A.M.G."/>
            <person name="Tank M."/>
            <person name="Bryant D.A."/>
        </authorList>
    </citation>
    <scope>NUCLEOTIDE SEQUENCE [LARGE SCALE GENOMIC DNA]</scope>
    <source>
        <strain evidence="7 8">N</strain>
    </source>
</reference>
<feature type="binding site" evidence="4">
    <location>
        <position position="253"/>
    </location>
    <ligand>
        <name>S-adenosyl-L-methionine</name>
        <dbReference type="ChEBI" id="CHEBI:59789"/>
    </ligand>
</feature>
<keyword evidence="8" id="KW-1185">Reference proteome</keyword>
<feature type="binding site" evidence="4">
    <location>
        <position position="225"/>
    </location>
    <ligand>
        <name>S-adenosyl-L-methionine</name>
        <dbReference type="ChEBI" id="CHEBI:59789"/>
    </ligand>
</feature>
<dbReference type="InterPro" id="IPR030390">
    <property type="entry name" value="MeTrfase_TrmA_AS"/>
</dbReference>
<dbReference type="PANTHER" id="PTHR11061:SF30">
    <property type="entry name" value="TRNA (URACIL(54)-C(5))-METHYLTRANSFERASE"/>
    <property type="match status" value="1"/>
</dbReference>
<evidence type="ECO:0000256" key="4">
    <source>
        <dbReference type="PROSITE-ProRule" id="PRU01024"/>
    </source>
</evidence>
<dbReference type="Gene3D" id="2.40.50.1070">
    <property type="match status" value="1"/>
</dbReference>
<evidence type="ECO:0000256" key="3">
    <source>
        <dbReference type="ARBA" id="ARBA00022691"/>
    </source>
</evidence>
<feature type="active site" description="Nucleophile" evidence="4">
    <location>
        <position position="350"/>
    </location>
</feature>
<dbReference type="PROSITE" id="PS01230">
    <property type="entry name" value="TRMA_1"/>
    <property type="match status" value="1"/>
</dbReference>
<evidence type="ECO:0000259" key="6">
    <source>
        <dbReference type="PROSITE" id="PS50926"/>
    </source>
</evidence>
<evidence type="ECO:0000313" key="7">
    <source>
        <dbReference type="EMBL" id="QUV93630.1"/>
    </source>
</evidence>
<keyword evidence="2 4" id="KW-0808">Transferase</keyword>
<feature type="active site" evidence="5">
    <location>
        <position position="350"/>
    </location>
</feature>
<name>A0ABX8B1L4_9BACT</name>
<dbReference type="PANTHER" id="PTHR11061">
    <property type="entry name" value="RNA M5U METHYLTRANSFERASE"/>
    <property type="match status" value="1"/>
</dbReference>
<dbReference type="PROSITE" id="PS51687">
    <property type="entry name" value="SAM_MT_RNA_M5U"/>
    <property type="match status" value="1"/>
</dbReference>
<dbReference type="GO" id="GO:0032259">
    <property type="term" value="P:methylation"/>
    <property type="evidence" value="ECO:0007669"/>
    <property type="project" value="UniProtKB-KW"/>
</dbReference>
<comment type="similarity">
    <text evidence="4">Belongs to the class I-like SAM-binding methyltransferase superfamily. RNA M5U methyltransferase family.</text>
</comment>
<dbReference type="InterPro" id="IPR010280">
    <property type="entry name" value="U5_MeTrfase_fam"/>
</dbReference>
<evidence type="ECO:0000256" key="5">
    <source>
        <dbReference type="PROSITE-ProRule" id="PRU10015"/>
    </source>
</evidence>
<dbReference type="PROSITE" id="PS50926">
    <property type="entry name" value="TRAM"/>
    <property type="match status" value="1"/>
</dbReference>
<dbReference type="RefSeq" id="WP_211421993.1">
    <property type="nucleotide sequence ID" value="NZ_CP072642.1"/>
</dbReference>
<dbReference type="Pfam" id="PF01938">
    <property type="entry name" value="TRAM"/>
    <property type="match status" value="1"/>
</dbReference>
<accession>A0ABX8B1L4</accession>
<dbReference type="InterPro" id="IPR002792">
    <property type="entry name" value="TRAM_dom"/>
</dbReference>
<dbReference type="PROSITE" id="PS01231">
    <property type="entry name" value="TRMA_2"/>
    <property type="match status" value="1"/>
</dbReference>
<dbReference type="InterPro" id="IPR030391">
    <property type="entry name" value="MeTrfase_TrmA_CS"/>
</dbReference>
<dbReference type="GO" id="GO:0008168">
    <property type="term" value="F:methyltransferase activity"/>
    <property type="evidence" value="ECO:0007669"/>
    <property type="project" value="UniProtKB-KW"/>
</dbReference>
<sequence>MDDSLELWIERLVAGGEGLAHLPDGRAVFIPQTAPGELVRVRLVEEKPTFARGRLLEVLQPSPVRRAAPCPHYGTCGGCQLQHVQYAAQVEAKQAFIREALLRLGQIAWDGPIPMRTGPEWGYRSRVQFKLDVDGHRLRVGFYTSGTNDLCDIETCPLLAPPLARLPAVLRQQAPSSLAGKTLDIALGDDDGLSAFPAFADLPGRPVTRRIGHFVYTYDARCFFQVNRELVAALVAEVVPDDLPFGGLALDLYAGVGLFTLPLARKFRQVLAIEASPNAVAFARENIRHNQLTNAQVVAEDCARWMQMRAAAFTDRVDWLVADPPRAGLDNAVRTGLVTIRPRQIVYVSCHPATLARDLKLLLAHGYRLTKLVGLDLFPQTAHVEVVAQLVRGDGTD</sequence>
<evidence type="ECO:0000313" key="8">
    <source>
        <dbReference type="Proteomes" id="UP000677668"/>
    </source>
</evidence>
<evidence type="ECO:0000256" key="2">
    <source>
        <dbReference type="ARBA" id="ARBA00022679"/>
    </source>
</evidence>
<dbReference type="InterPro" id="IPR012340">
    <property type="entry name" value="NA-bd_OB-fold"/>
</dbReference>
<dbReference type="EMBL" id="CP072642">
    <property type="protein sequence ID" value="QUV93630.1"/>
    <property type="molecule type" value="Genomic_DNA"/>
</dbReference>
<dbReference type="CDD" id="cd02440">
    <property type="entry name" value="AdoMet_MTases"/>
    <property type="match status" value="1"/>
</dbReference>
<keyword evidence="1 4" id="KW-0489">Methyltransferase</keyword>
<dbReference type="Gene3D" id="3.40.50.150">
    <property type="entry name" value="Vaccinia Virus protein VP39"/>
    <property type="match status" value="2"/>
</dbReference>
<dbReference type="Pfam" id="PF05958">
    <property type="entry name" value="tRNA_U5-meth_tr"/>
    <property type="match status" value="1"/>
</dbReference>